<evidence type="ECO:0000256" key="1">
    <source>
        <dbReference type="SAM" id="MobiDB-lite"/>
    </source>
</evidence>
<accession>A0A9C6SBX7</accession>
<reference evidence="4" key="1">
    <citation type="submission" date="2025-08" db="UniProtKB">
        <authorList>
            <consortium name="RefSeq"/>
        </authorList>
    </citation>
    <scope>IDENTIFICATION</scope>
</reference>
<name>A0A9C6SBX7_BOMTE</name>
<dbReference type="RefSeq" id="XP_048265914.1">
    <property type="nucleotide sequence ID" value="XM_048409957.1"/>
</dbReference>
<dbReference type="OrthoDB" id="7617081at2759"/>
<feature type="compositionally biased region" description="Acidic residues" evidence="1">
    <location>
        <begin position="91"/>
        <end position="115"/>
    </location>
</feature>
<evidence type="ECO:0000313" key="3">
    <source>
        <dbReference type="Proteomes" id="UP000835206"/>
    </source>
</evidence>
<dbReference type="SUPFAM" id="SSF68906">
    <property type="entry name" value="SAP domain"/>
    <property type="match status" value="1"/>
</dbReference>
<feature type="region of interest" description="Disordered" evidence="1">
    <location>
        <begin position="14"/>
        <end position="127"/>
    </location>
</feature>
<dbReference type="KEGG" id="bter:105667083"/>
<dbReference type="Proteomes" id="UP000835206">
    <property type="component" value="Chromosome 11"/>
</dbReference>
<dbReference type="GeneID" id="105667083"/>
<dbReference type="PROSITE" id="PS50800">
    <property type="entry name" value="SAP"/>
    <property type="match status" value="1"/>
</dbReference>
<protein>
    <submittedName>
        <fullName evidence="4">Transcriptional regulator ATRX</fullName>
    </submittedName>
</protein>
<dbReference type="Gene3D" id="4.10.60.10">
    <property type="entry name" value="Zinc finger, CCHC-type"/>
    <property type="match status" value="1"/>
</dbReference>
<feature type="compositionally biased region" description="Basic and acidic residues" evidence="1">
    <location>
        <begin position="58"/>
        <end position="85"/>
    </location>
</feature>
<feature type="domain" description="SAP" evidence="2">
    <location>
        <begin position="57"/>
        <end position="91"/>
    </location>
</feature>
<evidence type="ECO:0000313" key="4">
    <source>
        <dbReference type="RefSeq" id="XP_048265914.1"/>
    </source>
</evidence>
<keyword evidence="3" id="KW-1185">Reference proteome</keyword>
<organism evidence="3 4">
    <name type="scientific">Bombus terrestris</name>
    <name type="common">Buff-tailed bumblebee</name>
    <name type="synonym">Apis terrestris</name>
    <dbReference type="NCBI Taxonomy" id="30195"/>
    <lineage>
        <taxon>Eukaryota</taxon>
        <taxon>Metazoa</taxon>
        <taxon>Ecdysozoa</taxon>
        <taxon>Arthropoda</taxon>
        <taxon>Hexapoda</taxon>
        <taxon>Insecta</taxon>
        <taxon>Pterygota</taxon>
        <taxon>Neoptera</taxon>
        <taxon>Endopterygota</taxon>
        <taxon>Hymenoptera</taxon>
        <taxon>Apocrita</taxon>
        <taxon>Aculeata</taxon>
        <taxon>Apoidea</taxon>
        <taxon>Anthophila</taxon>
        <taxon>Apidae</taxon>
        <taxon>Bombus</taxon>
        <taxon>Bombus</taxon>
    </lineage>
</organism>
<dbReference type="Gene3D" id="1.10.720.30">
    <property type="entry name" value="SAP domain"/>
    <property type="match status" value="1"/>
</dbReference>
<dbReference type="SUPFAM" id="SSF57756">
    <property type="entry name" value="Retrovirus zinc finger-like domains"/>
    <property type="match status" value="1"/>
</dbReference>
<proteinExistence type="predicted"/>
<dbReference type="InterPro" id="IPR036875">
    <property type="entry name" value="Znf_CCHC_sf"/>
</dbReference>
<evidence type="ECO:0000259" key="2">
    <source>
        <dbReference type="PROSITE" id="PS50800"/>
    </source>
</evidence>
<sequence length="275" mass="31995">MANCEEEQSVLVARLSRAYSTGQPSPKDPANGKKTTEKQGSGAIPKTNRDRDEDEDLEKLRTKELRERLASMGLETRERKAELRVRLQAAMEEENTSSEEESDDESETEDDEEDERESKRNVRGVYQKPDKFRRKARRYTTVSFQDVQDALEVSTGENNENINQCFEAFEETASICRWTKEQKELKENLIIYEEQKSRIAESTMRPVRAKDNGRYKQSEDVAKYKRCYNCGDEEHVCAEYPNKSRGLKCFKCREYGYIASRCDNLSESIKERSLK</sequence>
<dbReference type="InterPro" id="IPR003034">
    <property type="entry name" value="SAP_dom"/>
</dbReference>
<dbReference type="GO" id="GO:0008270">
    <property type="term" value="F:zinc ion binding"/>
    <property type="evidence" value="ECO:0007669"/>
    <property type="project" value="InterPro"/>
</dbReference>
<gene>
    <name evidence="4" type="primary">LOC105667083</name>
</gene>
<dbReference type="InterPro" id="IPR036361">
    <property type="entry name" value="SAP_dom_sf"/>
</dbReference>
<dbReference type="GO" id="GO:0003676">
    <property type="term" value="F:nucleic acid binding"/>
    <property type="evidence" value="ECO:0007669"/>
    <property type="project" value="InterPro"/>
</dbReference>
<dbReference type="AlphaFoldDB" id="A0A9C6SBX7"/>